<keyword evidence="3" id="KW-1185">Reference proteome</keyword>
<dbReference type="PANTHER" id="PTHR14187:SF5">
    <property type="entry name" value="HEAT SHOCK 70 KDA PROTEIN 12A"/>
    <property type="match status" value="1"/>
</dbReference>
<evidence type="ECO:0000313" key="2">
    <source>
        <dbReference type="EMBL" id="RUO96982.1"/>
    </source>
</evidence>
<feature type="region of interest" description="Disordered" evidence="1">
    <location>
        <begin position="1"/>
        <end position="45"/>
    </location>
</feature>
<reference evidence="2 3" key="1">
    <citation type="journal article" date="2018" name="New Phytol.">
        <title>Phylogenomics of Endogonaceae and evolution of mycorrhizas within Mucoromycota.</title>
        <authorList>
            <person name="Chang Y."/>
            <person name="Desiro A."/>
            <person name="Na H."/>
            <person name="Sandor L."/>
            <person name="Lipzen A."/>
            <person name="Clum A."/>
            <person name="Barry K."/>
            <person name="Grigoriev I.V."/>
            <person name="Martin F.M."/>
            <person name="Stajich J.E."/>
            <person name="Smith M.E."/>
            <person name="Bonito G."/>
            <person name="Spatafora J.W."/>
        </authorList>
    </citation>
    <scope>NUCLEOTIDE SEQUENCE [LARGE SCALE GENOMIC DNA]</scope>
    <source>
        <strain evidence="2 3">GMNB39</strain>
    </source>
</reference>
<dbReference type="Gene3D" id="3.30.420.40">
    <property type="match status" value="1"/>
</dbReference>
<dbReference type="AlphaFoldDB" id="A0A433A2Q9"/>
<proteinExistence type="predicted"/>
<dbReference type="CDD" id="cd10229">
    <property type="entry name" value="ASKHA_NBD_HSP70_HSPA12"/>
    <property type="match status" value="1"/>
</dbReference>
<protein>
    <recommendedName>
        <fullName evidence="4">Actin-like ATPase domain-containing protein</fullName>
    </recommendedName>
</protein>
<feature type="compositionally biased region" description="Low complexity" evidence="1">
    <location>
        <begin position="1"/>
        <end position="10"/>
    </location>
</feature>
<evidence type="ECO:0008006" key="4">
    <source>
        <dbReference type="Google" id="ProtNLM"/>
    </source>
</evidence>
<gene>
    <name evidence="2" type="ORF">BC936DRAFT_141178</name>
</gene>
<comment type="caution">
    <text evidence="2">The sequence shown here is derived from an EMBL/GenBank/DDBJ whole genome shotgun (WGS) entry which is preliminary data.</text>
</comment>
<organism evidence="2 3">
    <name type="scientific">Jimgerdemannia flammicorona</name>
    <dbReference type="NCBI Taxonomy" id="994334"/>
    <lineage>
        <taxon>Eukaryota</taxon>
        <taxon>Fungi</taxon>
        <taxon>Fungi incertae sedis</taxon>
        <taxon>Mucoromycota</taxon>
        <taxon>Mucoromycotina</taxon>
        <taxon>Endogonomycetes</taxon>
        <taxon>Endogonales</taxon>
        <taxon>Endogonaceae</taxon>
        <taxon>Jimgerdemannia</taxon>
    </lineage>
</organism>
<accession>A0A433A2Q9</accession>
<dbReference type="OrthoDB" id="2963168at2759"/>
<dbReference type="InterPro" id="IPR043129">
    <property type="entry name" value="ATPase_NBD"/>
</dbReference>
<evidence type="ECO:0000256" key="1">
    <source>
        <dbReference type="SAM" id="MobiDB-lite"/>
    </source>
</evidence>
<sequence length="630" mass="70769">MDLPPRSSTRAPPPPPIQTHPWRPPYQQSTRLPPQPPAPEPVDVENPPFSLDNFKIILGYDFGTTYSGCSYAYSQNEEIFDITKWYLPLLSFAILLVPPFFLGTPSPFTPHSLHLFPRRPRQNNNFYPKTPTLSIYKRRNPTRLVDWGNKARLSMLGPLAKEHIMLTKFKLGLDESLNRPPLENGISVVDAIADYLRQFHNHVISELTKGFARNYGAHQIRYCLTVPAMWSDKAKNSMRQAAVKAGLISADDHPDRLMLISEPEAAALYCEKHCEQVNLTHGDRFMICDAGGGTVDLIVFEIEGEGKSRRLKEITKGAGQSCGSTFLDDNFRAMLEETFGGQLERLQGHALDLMVDQFVDQIKVRGWRSGSKGHIVCQPEFDGLEDHFLTLPAAVDLDSLSDRNIGLEEGVLTLRATDLKAKVFEPVILQVLNLIESQLEQVPSHRLSAIFLVGGFGSSNYLYQRVNSAFGVRVPQILAPSRAGLAVVRGAVYFGLNPHAVISRVSRRTYGINAGLPFDPNRDPVESRAQRPDGSIRCTTRFLEFTRKGNSIPIDHCVKEEMYIYYGTLKTTDVLLYATEREDVPRYYNESGVHQVAAIEIPIPEMKGVKVGQRVGYSVRYVVWNELCLE</sequence>
<name>A0A433A2Q9_9FUNG</name>
<dbReference type="SUPFAM" id="SSF53067">
    <property type="entry name" value="Actin-like ATPase domain"/>
    <property type="match status" value="2"/>
</dbReference>
<dbReference type="PANTHER" id="PTHR14187">
    <property type="entry name" value="ALPHA KINASE/ELONGATION FACTOR 2 KINASE"/>
    <property type="match status" value="1"/>
</dbReference>
<dbReference type="EMBL" id="RBNI01018953">
    <property type="protein sequence ID" value="RUO96982.1"/>
    <property type="molecule type" value="Genomic_DNA"/>
</dbReference>
<evidence type="ECO:0000313" key="3">
    <source>
        <dbReference type="Proteomes" id="UP000268093"/>
    </source>
</evidence>
<feature type="compositionally biased region" description="Pro residues" evidence="1">
    <location>
        <begin position="11"/>
        <end position="24"/>
    </location>
</feature>
<dbReference type="Proteomes" id="UP000268093">
    <property type="component" value="Unassembled WGS sequence"/>
</dbReference>